<dbReference type="Pfam" id="PF07479">
    <property type="entry name" value="NAD_Gly3P_dh_C"/>
    <property type="match status" value="1"/>
</dbReference>
<dbReference type="GO" id="GO:0005829">
    <property type="term" value="C:cytosol"/>
    <property type="evidence" value="ECO:0007669"/>
    <property type="project" value="TreeGrafter"/>
</dbReference>
<evidence type="ECO:0000259" key="4">
    <source>
        <dbReference type="Pfam" id="PF01210"/>
    </source>
</evidence>
<dbReference type="NCBIfam" id="NF000942">
    <property type="entry name" value="PRK00094.1-4"/>
    <property type="match status" value="1"/>
</dbReference>
<protein>
    <submittedName>
        <fullName evidence="6">Glycerol-3-phosphate dehydrogenase [NAD(P)+]</fullName>
        <ecNumber evidence="6">1.1.1.94</ecNumber>
    </submittedName>
</protein>
<evidence type="ECO:0000259" key="5">
    <source>
        <dbReference type="Pfam" id="PF07479"/>
    </source>
</evidence>
<dbReference type="InterPro" id="IPR011128">
    <property type="entry name" value="G3P_DH_NAD-dep_N"/>
</dbReference>
<evidence type="ECO:0000256" key="2">
    <source>
        <dbReference type="ARBA" id="ARBA00023002"/>
    </source>
</evidence>
<dbReference type="GO" id="GO:0051287">
    <property type="term" value="F:NAD binding"/>
    <property type="evidence" value="ECO:0007669"/>
    <property type="project" value="InterPro"/>
</dbReference>
<proteinExistence type="inferred from homology"/>
<organism evidence="6">
    <name type="scientific">hydrothermal vent metagenome</name>
    <dbReference type="NCBI Taxonomy" id="652676"/>
    <lineage>
        <taxon>unclassified sequences</taxon>
        <taxon>metagenomes</taxon>
        <taxon>ecological metagenomes</taxon>
    </lineage>
</organism>
<dbReference type="PANTHER" id="PTHR11728">
    <property type="entry name" value="GLYCEROL-3-PHOSPHATE DEHYDROGENASE"/>
    <property type="match status" value="1"/>
</dbReference>
<dbReference type="SUPFAM" id="SSF51735">
    <property type="entry name" value="NAD(P)-binding Rossmann-fold domains"/>
    <property type="match status" value="1"/>
</dbReference>
<dbReference type="NCBIfam" id="NF000940">
    <property type="entry name" value="PRK00094.1-2"/>
    <property type="match status" value="1"/>
</dbReference>
<accession>A0A3B0Z964</accession>
<evidence type="ECO:0000256" key="1">
    <source>
        <dbReference type="ARBA" id="ARBA00011009"/>
    </source>
</evidence>
<dbReference type="FunFam" id="1.10.1040.10:FF:000001">
    <property type="entry name" value="Glycerol-3-phosphate dehydrogenase [NAD(P)+]"/>
    <property type="match status" value="1"/>
</dbReference>
<dbReference type="EC" id="1.1.1.94" evidence="6"/>
<dbReference type="EMBL" id="UOFP01000300">
    <property type="protein sequence ID" value="VAW89948.1"/>
    <property type="molecule type" value="Genomic_DNA"/>
</dbReference>
<dbReference type="InterPro" id="IPR036291">
    <property type="entry name" value="NAD(P)-bd_dom_sf"/>
</dbReference>
<name>A0A3B0Z964_9ZZZZ</name>
<dbReference type="PRINTS" id="PR00077">
    <property type="entry name" value="GPDHDRGNASE"/>
</dbReference>
<dbReference type="PIRSF" id="PIRSF000114">
    <property type="entry name" value="Glycerol-3-P_dh"/>
    <property type="match status" value="1"/>
</dbReference>
<dbReference type="InterPro" id="IPR006168">
    <property type="entry name" value="G3P_DH_NAD-dep"/>
</dbReference>
<dbReference type="HAMAP" id="MF_00394">
    <property type="entry name" value="NAD_Glyc3P_dehydrog"/>
    <property type="match status" value="1"/>
</dbReference>
<dbReference type="PANTHER" id="PTHR11728:SF1">
    <property type="entry name" value="GLYCEROL-3-PHOSPHATE DEHYDROGENASE [NAD(+)] 2, CHLOROPLASTIC"/>
    <property type="match status" value="1"/>
</dbReference>
<dbReference type="SUPFAM" id="SSF48179">
    <property type="entry name" value="6-phosphogluconate dehydrogenase C-terminal domain-like"/>
    <property type="match status" value="1"/>
</dbReference>
<dbReference type="GO" id="GO:0046474">
    <property type="term" value="P:glycerophospholipid biosynthetic process"/>
    <property type="evidence" value="ECO:0007669"/>
    <property type="project" value="TreeGrafter"/>
</dbReference>
<keyword evidence="3" id="KW-0520">NAD</keyword>
<dbReference type="InterPro" id="IPR013328">
    <property type="entry name" value="6PGD_dom2"/>
</dbReference>
<dbReference type="InterPro" id="IPR008927">
    <property type="entry name" value="6-PGluconate_DH-like_C_sf"/>
</dbReference>
<dbReference type="GO" id="GO:0047952">
    <property type="term" value="F:glycerol-3-phosphate dehydrogenase [NAD(P)+] activity"/>
    <property type="evidence" value="ECO:0007669"/>
    <property type="project" value="UniProtKB-EC"/>
</dbReference>
<evidence type="ECO:0000313" key="6">
    <source>
        <dbReference type="EMBL" id="VAW89948.1"/>
    </source>
</evidence>
<dbReference type="Gene3D" id="3.40.50.720">
    <property type="entry name" value="NAD(P)-binding Rossmann-like Domain"/>
    <property type="match status" value="1"/>
</dbReference>
<dbReference type="FunFam" id="3.40.50.720:FF:000019">
    <property type="entry name" value="Glycerol-3-phosphate dehydrogenase [NAD(P)+]"/>
    <property type="match status" value="1"/>
</dbReference>
<feature type="domain" description="Glycerol-3-phosphate dehydrogenase NAD-dependent N-terminal" evidence="4">
    <location>
        <begin position="16"/>
        <end position="171"/>
    </location>
</feature>
<feature type="domain" description="Glycerol-3-phosphate dehydrogenase NAD-dependent C-terminal" evidence="5">
    <location>
        <begin position="191"/>
        <end position="332"/>
    </location>
</feature>
<reference evidence="6" key="1">
    <citation type="submission" date="2018-06" db="EMBL/GenBank/DDBJ databases">
        <authorList>
            <person name="Zhirakovskaya E."/>
        </authorList>
    </citation>
    <scope>NUCLEOTIDE SEQUENCE</scope>
</reference>
<keyword evidence="2 6" id="KW-0560">Oxidoreductase</keyword>
<dbReference type="AlphaFoldDB" id="A0A3B0Z964"/>
<comment type="similarity">
    <text evidence="1">Belongs to the NAD-dependent glycerol-3-phosphate dehydrogenase family.</text>
</comment>
<sequence>MSSDQSPSTEKGADSVLVLGAGSWGTALAMLLARNGHTTYLWSHNAQHAEEMREQRCNSRYLPDIPFPDQLQVVVDYATVINQVKDILIAVPSHAFRDCLKQLAPYLHKDIRIAWATKGLEGGTHKLMHSVFAEVLGNERPCALVSGPSFAKEVAQDLPTAVTVASADQAFASDFASYLHKGNFRAYTNKDIVGVEIGGATKNVLAIAAGIADGLGYNANTRAALITRGLAEMMRLGIAAGGQPETFMGLAGLGDLVLTCSDNQSRNRRFGLALGQGKSWQQAVDEIQQVVEGAQAAKEVYALAAEYKIDMPITAQVYRVLYEGLNPKEAVQSLLERSPTSEGCRKN</sequence>
<gene>
    <name evidence="6" type="ORF">MNBD_GAMMA18-2274</name>
</gene>
<dbReference type="Gene3D" id="1.10.1040.10">
    <property type="entry name" value="N-(1-d-carboxylethyl)-l-norvaline Dehydrogenase, domain 2"/>
    <property type="match status" value="1"/>
</dbReference>
<dbReference type="GO" id="GO:0005975">
    <property type="term" value="P:carbohydrate metabolic process"/>
    <property type="evidence" value="ECO:0007669"/>
    <property type="project" value="InterPro"/>
</dbReference>
<dbReference type="Pfam" id="PF01210">
    <property type="entry name" value="NAD_Gly3P_dh_N"/>
    <property type="match status" value="1"/>
</dbReference>
<evidence type="ECO:0000256" key="3">
    <source>
        <dbReference type="ARBA" id="ARBA00023027"/>
    </source>
</evidence>
<dbReference type="GO" id="GO:0046168">
    <property type="term" value="P:glycerol-3-phosphate catabolic process"/>
    <property type="evidence" value="ECO:0007669"/>
    <property type="project" value="InterPro"/>
</dbReference>
<dbReference type="InterPro" id="IPR006109">
    <property type="entry name" value="G3P_DH_NAD-dep_C"/>
</dbReference>